<evidence type="ECO:0008006" key="3">
    <source>
        <dbReference type="Google" id="ProtNLM"/>
    </source>
</evidence>
<name>A0ABU5ESI1_9BACT</name>
<dbReference type="RefSeq" id="WP_320684912.1">
    <property type="nucleotide sequence ID" value="NZ_JAXBLV010000006.1"/>
</dbReference>
<proteinExistence type="predicted"/>
<reference evidence="2" key="1">
    <citation type="journal article" date="2023" name="Mar. Drugs">
        <title>Gemmata algarum, a Novel Planctomycete Isolated from an Algal Mat, Displays Antimicrobial Activity.</title>
        <authorList>
            <person name="Kumar G."/>
            <person name="Kallscheuer N."/>
            <person name="Kashif M."/>
            <person name="Ahamad S."/>
            <person name="Jagadeeshwari U."/>
            <person name="Pannikurungottu S."/>
            <person name="Haufschild T."/>
            <person name="Kabuu M."/>
            <person name="Sasikala C."/>
            <person name="Jogler C."/>
            <person name="Ramana C."/>
        </authorList>
    </citation>
    <scope>NUCLEOTIDE SEQUENCE [LARGE SCALE GENOMIC DNA]</scope>
    <source>
        <strain evidence="2">JC673</strain>
    </source>
</reference>
<keyword evidence="2" id="KW-1185">Reference proteome</keyword>
<organism evidence="1 2">
    <name type="scientific">Gemmata algarum</name>
    <dbReference type="NCBI Taxonomy" id="2975278"/>
    <lineage>
        <taxon>Bacteria</taxon>
        <taxon>Pseudomonadati</taxon>
        <taxon>Planctomycetota</taxon>
        <taxon>Planctomycetia</taxon>
        <taxon>Gemmatales</taxon>
        <taxon>Gemmataceae</taxon>
        <taxon>Gemmata</taxon>
    </lineage>
</organism>
<gene>
    <name evidence="1" type="ORF">R5W23_006014</name>
</gene>
<accession>A0ABU5ESI1</accession>
<comment type="caution">
    <text evidence="1">The sequence shown here is derived from an EMBL/GenBank/DDBJ whole genome shotgun (WGS) entry which is preliminary data.</text>
</comment>
<protein>
    <recommendedName>
        <fullName evidence="3">SMI1/KNR4 family protein</fullName>
    </recommendedName>
</protein>
<dbReference type="Proteomes" id="UP001272242">
    <property type="component" value="Unassembled WGS sequence"/>
</dbReference>
<sequence length="255" mass="28352">MTIEDWLDSADYESLVLELSAYTHRKLHLLTAAFLRRVYDRLPSEHCRRALKATEMFADGLISADALAWTRSQAAREAGDTFWLPWDADQNPYDYQLIDPCPCCSDRNPAFVRHECRVAKQGGVIDGVRAGIEKPAAVAASTAFHVTSLENPALFTAGAFGSVEWRWEWQSLFATVREVLGETGTADWLPPAWLSSDVVALARGIHIDQDFDRLPILADALQDAGCDDESILWHSRRPGGHIRGCWAVDLARGVS</sequence>
<dbReference type="EMBL" id="JAXBLV010000006">
    <property type="protein sequence ID" value="MDY3557914.1"/>
    <property type="molecule type" value="Genomic_DNA"/>
</dbReference>
<evidence type="ECO:0000313" key="1">
    <source>
        <dbReference type="EMBL" id="MDY3557914.1"/>
    </source>
</evidence>
<evidence type="ECO:0000313" key="2">
    <source>
        <dbReference type="Proteomes" id="UP001272242"/>
    </source>
</evidence>